<keyword evidence="2" id="KW-0805">Transcription regulation</keyword>
<dbReference type="KEGG" id="rpe:RPE_4862"/>
<dbReference type="SMART" id="SM00448">
    <property type="entry name" value="REC"/>
    <property type="match status" value="1"/>
</dbReference>
<dbReference type="InterPro" id="IPR001789">
    <property type="entry name" value="Sig_transdc_resp-reg_receiver"/>
</dbReference>
<dbReference type="GO" id="GO:0000160">
    <property type="term" value="P:phosphorelay signal transduction system"/>
    <property type="evidence" value="ECO:0007669"/>
    <property type="project" value="InterPro"/>
</dbReference>
<evidence type="ECO:0000256" key="3">
    <source>
        <dbReference type="ARBA" id="ARBA00023163"/>
    </source>
</evidence>
<dbReference type="OrthoDB" id="5181538at2"/>
<dbReference type="STRING" id="316055.RPE_4862"/>
<dbReference type="HOGENOM" id="CLU_140353_0_0_5"/>
<dbReference type="PANTHER" id="PTHR44591">
    <property type="entry name" value="STRESS RESPONSE REGULATOR PROTEIN 1"/>
    <property type="match status" value="1"/>
</dbReference>
<evidence type="ECO:0000256" key="4">
    <source>
        <dbReference type="PROSITE-ProRule" id="PRU00169"/>
    </source>
</evidence>
<evidence type="ECO:0000256" key="1">
    <source>
        <dbReference type="ARBA" id="ARBA00022553"/>
    </source>
</evidence>
<name>Q07H03_RHOP5</name>
<evidence type="ECO:0000256" key="2">
    <source>
        <dbReference type="ARBA" id="ARBA00023015"/>
    </source>
</evidence>
<protein>
    <submittedName>
        <fullName evidence="6">Response regulator receiver protein</fullName>
    </submittedName>
</protein>
<keyword evidence="1 4" id="KW-0597">Phosphoprotein</keyword>
<dbReference type="InterPro" id="IPR011006">
    <property type="entry name" value="CheY-like_superfamily"/>
</dbReference>
<proteinExistence type="predicted"/>
<dbReference type="AlphaFoldDB" id="Q07H03"/>
<evidence type="ECO:0000259" key="5">
    <source>
        <dbReference type="PROSITE" id="PS50110"/>
    </source>
</evidence>
<feature type="domain" description="Response regulatory" evidence="5">
    <location>
        <begin position="27"/>
        <end position="146"/>
    </location>
</feature>
<dbReference type="eggNOG" id="COG2204">
    <property type="taxonomic scope" value="Bacteria"/>
</dbReference>
<gene>
    <name evidence="6" type="ordered locus">RPE_4862</name>
</gene>
<evidence type="ECO:0000313" key="6">
    <source>
        <dbReference type="EMBL" id="ABJ08781.1"/>
    </source>
</evidence>
<dbReference type="InterPro" id="IPR050595">
    <property type="entry name" value="Bact_response_regulator"/>
</dbReference>
<accession>Q07H03</accession>
<dbReference type="SUPFAM" id="SSF52172">
    <property type="entry name" value="CheY-like"/>
    <property type="match status" value="1"/>
</dbReference>
<dbReference type="CDD" id="cd00156">
    <property type="entry name" value="REC"/>
    <property type="match status" value="1"/>
</dbReference>
<dbReference type="PANTHER" id="PTHR44591:SF3">
    <property type="entry name" value="RESPONSE REGULATORY DOMAIN-CONTAINING PROTEIN"/>
    <property type="match status" value="1"/>
</dbReference>
<sequence>MNLFEAIQRATEALAPFERLKQSKDPQILVVDDEEVHRTIICKVAARAGFVSVEAKDCGEVVRGTLLHDFHCATLDLSLGEREGTEVLLHFSICGFRAPIIILSGADIEVATKAFNLGKSLNLNMADPIAKPVDLGLLRERLTAVAEAWRAERAEATAA</sequence>
<keyword evidence="3" id="KW-0804">Transcription</keyword>
<feature type="modified residue" description="4-aspartylphosphate" evidence="4">
    <location>
        <position position="76"/>
    </location>
</feature>
<dbReference type="EMBL" id="CP000463">
    <property type="protein sequence ID" value="ABJ08781.1"/>
    <property type="molecule type" value="Genomic_DNA"/>
</dbReference>
<dbReference type="Gene3D" id="3.40.50.2300">
    <property type="match status" value="1"/>
</dbReference>
<reference evidence="6" key="1">
    <citation type="submission" date="2006-09" db="EMBL/GenBank/DDBJ databases">
        <title>Complete sequence of Rhodopseudomonas palustris BisA53.</title>
        <authorList>
            <consortium name="US DOE Joint Genome Institute"/>
            <person name="Copeland A."/>
            <person name="Lucas S."/>
            <person name="Lapidus A."/>
            <person name="Barry K."/>
            <person name="Detter J.C."/>
            <person name="Glavina del Rio T."/>
            <person name="Hammon N."/>
            <person name="Israni S."/>
            <person name="Dalin E."/>
            <person name="Tice H."/>
            <person name="Pitluck S."/>
            <person name="Chain P."/>
            <person name="Malfatti S."/>
            <person name="Shin M."/>
            <person name="Vergez L."/>
            <person name="Schmutz J."/>
            <person name="Larimer F."/>
            <person name="Land M."/>
            <person name="Hauser L."/>
            <person name="Pelletier D.A."/>
            <person name="Kyrpides N."/>
            <person name="Kim E."/>
            <person name="Harwood C.S."/>
            <person name="Oda Y."/>
            <person name="Richardson P."/>
        </authorList>
    </citation>
    <scope>NUCLEOTIDE SEQUENCE [LARGE SCALE GENOMIC DNA]</scope>
    <source>
        <strain evidence="6">BisA53</strain>
    </source>
</reference>
<organism evidence="6">
    <name type="scientific">Rhodopseudomonas palustris (strain BisA53)</name>
    <dbReference type="NCBI Taxonomy" id="316055"/>
    <lineage>
        <taxon>Bacteria</taxon>
        <taxon>Pseudomonadati</taxon>
        <taxon>Pseudomonadota</taxon>
        <taxon>Alphaproteobacteria</taxon>
        <taxon>Hyphomicrobiales</taxon>
        <taxon>Nitrobacteraceae</taxon>
        <taxon>Rhodopseudomonas</taxon>
    </lineage>
</organism>
<dbReference type="PROSITE" id="PS50110">
    <property type="entry name" value="RESPONSE_REGULATORY"/>
    <property type="match status" value="1"/>
</dbReference>
<dbReference type="Pfam" id="PF00072">
    <property type="entry name" value="Response_reg"/>
    <property type="match status" value="1"/>
</dbReference>